<protein>
    <submittedName>
        <fullName evidence="2">Uncharacterized protein</fullName>
    </submittedName>
</protein>
<dbReference type="Proteomes" id="UP001212997">
    <property type="component" value="Unassembled WGS sequence"/>
</dbReference>
<accession>A0AAD5Y7F9</accession>
<feature type="region of interest" description="Disordered" evidence="1">
    <location>
        <begin position="429"/>
        <end position="479"/>
    </location>
</feature>
<comment type="caution">
    <text evidence="2">The sequence shown here is derived from an EMBL/GenBank/DDBJ whole genome shotgun (WGS) entry which is preliminary data.</text>
</comment>
<proteinExistence type="predicted"/>
<sequence length="678" mass="76096">MGRKKTGNPRGPPAWAKGTKLAYLKSHIPGWSDARDDRKAISAFYDRITDIFIAMYGYDLPLKEDGPRLMQEEDVSLTQMSAEEVSKEEAERRSAFRITVRQKLVTWYNHHGKAVSRTETSNEIRKLMLNQSAAVIKPRRVAPKKMYLRLHYEDRIKPAVEEEWNKAVTERGEQAASGMDVDEARSARLKLTGEVTSKLWEEETEGFRDNVLQLREEDLEAQRERKRINESDPETAHDYQLLMRTGAGVLQGIADNIQKRYGMVVAIFLAGPIPEDNGQIGVQNIHSGRTIGPLAQTWPDWNPPRFREVEEAMVRFADKCYTADDRKARSLYADAPQTVEPNAPATLIHHQILLTRQMRLPEPCRFLHLPTWSQLSLGQQRNSQSLLGVVPVGRQAPTTTPSSVIAQPQPPPTAAAAIQATSIIANASGSEATLGPGQSPSTTPSSETSQPPGQPPPQHTSVGPGRSSPPPPIWPSTAPVLMAPTSLASSPPLPPSRDLQGAYRLVVEHTKWGESWDSLVQSFLKFEHSDYQSPSNQLSEKKQSRPFMGWFQSGRTESPNINARFGKDLRAWWDHLQPQARQITKGIRLEDIPQEDWESVKIPGKQGIYLVLVGIAWWGIKLTKSNTPPESSPEWKEMVDDVRSVLEYWAKQPAVANSESRKRKQGNTAKRASKRRRK</sequence>
<reference evidence="2" key="1">
    <citation type="submission" date="2022-07" db="EMBL/GenBank/DDBJ databases">
        <title>Genome Sequence of Physisporinus lineatus.</title>
        <authorList>
            <person name="Buettner E."/>
        </authorList>
    </citation>
    <scope>NUCLEOTIDE SEQUENCE</scope>
    <source>
        <strain evidence="2">VT162</strain>
    </source>
</reference>
<evidence type="ECO:0000313" key="3">
    <source>
        <dbReference type="Proteomes" id="UP001212997"/>
    </source>
</evidence>
<feature type="compositionally biased region" description="Low complexity" evidence="1">
    <location>
        <begin position="435"/>
        <end position="451"/>
    </location>
</feature>
<feature type="region of interest" description="Disordered" evidence="1">
    <location>
        <begin position="653"/>
        <end position="678"/>
    </location>
</feature>
<organism evidence="2 3">
    <name type="scientific">Meripilus lineatus</name>
    <dbReference type="NCBI Taxonomy" id="2056292"/>
    <lineage>
        <taxon>Eukaryota</taxon>
        <taxon>Fungi</taxon>
        <taxon>Dikarya</taxon>
        <taxon>Basidiomycota</taxon>
        <taxon>Agaricomycotina</taxon>
        <taxon>Agaricomycetes</taxon>
        <taxon>Polyporales</taxon>
        <taxon>Meripilaceae</taxon>
        <taxon>Meripilus</taxon>
    </lineage>
</organism>
<gene>
    <name evidence="2" type="ORF">NLI96_g12579</name>
</gene>
<feature type="compositionally biased region" description="Basic residues" evidence="1">
    <location>
        <begin position="661"/>
        <end position="678"/>
    </location>
</feature>
<evidence type="ECO:0000313" key="2">
    <source>
        <dbReference type="EMBL" id="KAJ3474226.1"/>
    </source>
</evidence>
<dbReference type="AlphaFoldDB" id="A0AAD5Y7F9"/>
<dbReference type="EMBL" id="JANAWD010001117">
    <property type="protein sequence ID" value="KAJ3474226.1"/>
    <property type="molecule type" value="Genomic_DNA"/>
</dbReference>
<keyword evidence="3" id="KW-1185">Reference proteome</keyword>
<name>A0AAD5Y7F9_9APHY</name>
<evidence type="ECO:0000256" key="1">
    <source>
        <dbReference type="SAM" id="MobiDB-lite"/>
    </source>
</evidence>